<organism evidence="3 4">
    <name type="scientific">Candidatus Nomurabacteria bacterium RIFCSPLOWO2_01_FULL_46_18</name>
    <dbReference type="NCBI Taxonomy" id="1801783"/>
    <lineage>
        <taxon>Bacteria</taxon>
        <taxon>Candidatus Nomuraibacteriota</taxon>
    </lineage>
</organism>
<dbReference type="AlphaFoldDB" id="A0A1F6XC29"/>
<accession>A0A1F6XC29</accession>
<proteinExistence type="predicted"/>
<dbReference type="SMART" id="SM00327">
    <property type="entry name" value="VWA"/>
    <property type="match status" value="1"/>
</dbReference>
<evidence type="ECO:0000256" key="1">
    <source>
        <dbReference type="SAM" id="Phobius"/>
    </source>
</evidence>
<dbReference type="CDD" id="cd00198">
    <property type="entry name" value="vWFA"/>
    <property type="match status" value="1"/>
</dbReference>
<dbReference type="EMBL" id="MFVH01000022">
    <property type="protein sequence ID" value="OGI91789.1"/>
    <property type="molecule type" value="Genomic_DNA"/>
</dbReference>
<feature type="transmembrane region" description="Helical" evidence="1">
    <location>
        <begin position="12"/>
        <end position="33"/>
    </location>
</feature>
<reference evidence="3 4" key="1">
    <citation type="journal article" date="2016" name="Nat. Commun.">
        <title>Thousands of microbial genomes shed light on interconnected biogeochemical processes in an aquifer system.</title>
        <authorList>
            <person name="Anantharaman K."/>
            <person name="Brown C.T."/>
            <person name="Hug L.A."/>
            <person name="Sharon I."/>
            <person name="Castelle C.J."/>
            <person name="Probst A.J."/>
            <person name="Thomas B.C."/>
            <person name="Singh A."/>
            <person name="Wilkins M.J."/>
            <person name="Karaoz U."/>
            <person name="Brodie E.L."/>
            <person name="Williams K.H."/>
            <person name="Hubbard S.S."/>
            <person name="Banfield J.F."/>
        </authorList>
    </citation>
    <scope>NUCLEOTIDE SEQUENCE [LARGE SCALE GENOMIC DNA]</scope>
</reference>
<comment type="caution">
    <text evidence="3">The sequence shown here is derived from an EMBL/GenBank/DDBJ whole genome shotgun (WGS) entry which is preliminary data.</text>
</comment>
<dbReference type="InterPro" id="IPR050525">
    <property type="entry name" value="ECM_Assembly_Org"/>
</dbReference>
<feature type="domain" description="VWFA" evidence="2">
    <location>
        <begin position="252"/>
        <end position="439"/>
    </location>
</feature>
<dbReference type="Gene3D" id="3.40.50.410">
    <property type="entry name" value="von Willebrand factor, type A domain"/>
    <property type="match status" value="1"/>
</dbReference>
<dbReference type="InterPro" id="IPR002035">
    <property type="entry name" value="VWF_A"/>
</dbReference>
<dbReference type="InterPro" id="IPR036465">
    <property type="entry name" value="vWFA_dom_sf"/>
</dbReference>
<keyword evidence="1" id="KW-0812">Transmembrane</keyword>
<name>A0A1F6XC29_9BACT</name>
<evidence type="ECO:0000313" key="4">
    <source>
        <dbReference type="Proteomes" id="UP000179381"/>
    </source>
</evidence>
<evidence type="ECO:0000259" key="2">
    <source>
        <dbReference type="PROSITE" id="PS50234"/>
    </source>
</evidence>
<dbReference type="PANTHER" id="PTHR24020:SF84">
    <property type="entry name" value="VWFA DOMAIN-CONTAINING PROTEIN"/>
    <property type="match status" value="1"/>
</dbReference>
<dbReference type="SUPFAM" id="SSF53300">
    <property type="entry name" value="vWA-like"/>
    <property type="match status" value="1"/>
</dbReference>
<gene>
    <name evidence="3" type="ORF">A2933_02310</name>
</gene>
<dbReference type="PROSITE" id="PS50234">
    <property type="entry name" value="VWFA"/>
    <property type="match status" value="1"/>
</dbReference>
<evidence type="ECO:0000313" key="3">
    <source>
        <dbReference type="EMBL" id="OGI91789.1"/>
    </source>
</evidence>
<keyword evidence="1" id="KW-0472">Membrane</keyword>
<protein>
    <recommendedName>
        <fullName evidence="2">VWFA domain-containing protein</fullName>
    </recommendedName>
</protein>
<sequence length="465" mass="50700">MNQWSIRRKRIILSIVVFVLVVLVGIPLFFLFYRAPACFDGRQNGDETGVDCGGSCQLLCRAESLPLVSKGDPRILEVGHSLYEVVAVVENPNISAEVRHARYTLKLFEEASVTPVRVIESETFVPKSGAFVVFEGPIDLGAWRPVRATLEWQADKFLWQKNTEAAKELVARDVLLTGENSKPRIDATIVNNSLDRVANIELSVLVSGEDGNLIAASKTFVEGLVGGSASPVVFSWPQPFKIKESICGFPVDVALVIDRSGSMDDLGVNPPQPLTDVKNTALYFINRLGRNDRYSLVSFANEASQPVDIPLGADAGMMQQAVNNISIATTSVQNTNIGAGILAARTELNSIRHRKEADKALVLLTDGVPTLPVQAGVGNYPETYALESARLARQDGISVYTIGLGKDVNINLLKMLATTTTETYFAPSTKELSGIYNQIATKICKKKPAVIDLYVRVFPDKSFLK</sequence>
<dbReference type="PANTHER" id="PTHR24020">
    <property type="entry name" value="COLLAGEN ALPHA"/>
    <property type="match status" value="1"/>
</dbReference>
<dbReference type="Pfam" id="PF00092">
    <property type="entry name" value="VWA"/>
    <property type="match status" value="1"/>
</dbReference>
<dbReference type="Proteomes" id="UP000179381">
    <property type="component" value="Unassembled WGS sequence"/>
</dbReference>
<keyword evidence="1" id="KW-1133">Transmembrane helix</keyword>